<dbReference type="RefSeq" id="WP_023356050.1">
    <property type="nucleotide sequence ID" value="NZ_KI535371.1"/>
</dbReference>
<dbReference type="PANTHER" id="PTHR34216">
    <property type="match status" value="1"/>
</dbReference>
<dbReference type="GO" id="GO:0005975">
    <property type="term" value="P:carbohydrate metabolic process"/>
    <property type="evidence" value="ECO:0007669"/>
    <property type="project" value="InterPro"/>
</dbReference>
<dbReference type="PANTHER" id="PTHR34216:SF3">
    <property type="entry name" value="POLY-BETA-1,6-N-ACETYL-D-GLUCOSAMINE N-DEACETYLASE"/>
    <property type="match status" value="1"/>
</dbReference>
<dbReference type="CDD" id="cd10971">
    <property type="entry name" value="CE4_DAC_u2_5s"/>
    <property type="match status" value="1"/>
</dbReference>
<dbReference type="GO" id="GO:0016810">
    <property type="term" value="F:hydrolase activity, acting on carbon-nitrogen (but not peptide) bonds"/>
    <property type="evidence" value="ECO:0007669"/>
    <property type="project" value="InterPro"/>
</dbReference>
<proteinExistence type="predicted"/>
<comment type="subcellular location">
    <subcellularLocation>
        <location evidence="1">Secreted</location>
    </subcellularLocation>
</comment>
<keyword evidence="2" id="KW-0732">Signal</keyword>
<sequence>MNKLYISMYHYTRYIKNSRYPSIKGLETEDFKKQLDFFKENFNVVTMEEVIEAVQEGKRLPEKALLLTFDDGYTDNYTVALPLLLERGLQGSFFVPAKPLVSAGLLEVNKIHFTLAKGNEKEIVNDILDYSLKIKEKLKEKLNIANRDISEELYKRYAVSNGRDTVDTSFIKKMLQEVLPAGNRTEIIDILFDKYVDVSEEVLANELYVNKTQLKVMKKLGMFIGVHGYEHNHLALLSEEEQKKDLEAALCVMKEFIDEDAWVMNYPYGSYNETTLRLAKSLGAVLGLTTRRGIADIKSDSALELARFDCNDFPPKSEGYSLF</sequence>
<dbReference type="OrthoDB" id="9778320at2"/>
<gene>
    <name evidence="4" type="ORF">GCWU0000282_003212</name>
</gene>
<dbReference type="InterPro" id="IPR002509">
    <property type="entry name" value="NODB_dom"/>
</dbReference>
<evidence type="ECO:0000313" key="4">
    <source>
        <dbReference type="EMBL" id="ESL01651.1"/>
    </source>
</evidence>
<evidence type="ECO:0000256" key="2">
    <source>
        <dbReference type="ARBA" id="ARBA00022729"/>
    </source>
</evidence>
<dbReference type="InterPro" id="IPR051398">
    <property type="entry name" value="Polysacch_Deacetylase"/>
</dbReference>
<dbReference type="eggNOG" id="COG0726">
    <property type="taxonomic scope" value="Bacteria"/>
</dbReference>
<organism evidence="4 5">
    <name type="scientific">Catonella morbi ATCC 51271</name>
    <dbReference type="NCBI Taxonomy" id="592026"/>
    <lineage>
        <taxon>Bacteria</taxon>
        <taxon>Bacillati</taxon>
        <taxon>Bacillota</taxon>
        <taxon>Clostridia</taxon>
        <taxon>Lachnospirales</taxon>
        <taxon>Lachnospiraceae</taxon>
        <taxon>Catonella</taxon>
    </lineage>
</organism>
<dbReference type="Proteomes" id="UP000018227">
    <property type="component" value="Unassembled WGS sequence"/>
</dbReference>
<evidence type="ECO:0000256" key="1">
    <source>
        <dbReference type="ARBA" id="ARBA00004613"/>
    </source>
</evidence>
<dbReference type="Gene3D" id="3.20.20.370">
    <property type="entry name" value="Glycoside hydrolase/deacetylase"/>
    <property type="match status" value="1"/>
</dbReference>
<dbReference type="STRING" id="592026.GCWU0000282_003212"/>
<evidence type="ECO:0000259" key="3">
    <source>
        <dbReference type="PROSITE" id="PS51677"/>
    </source>
</evidence>
<keyword evidence="5" id="KW-1185">Reference proteome</keyword>
<dbReference type="GO" id="GO:0005576">
    <property type="term" value="C:extracellular region"/>
    <property type="evidence" value="ECO:0007669"/>
    <property type="project" value="UniProtKB-SubCell"/>
</dbReference>
<dbReference type="InterPro" id="IPR011330">
    <property type="entry name" value="Glyco_hydro/deAcase_b/a-brl"/>
</dbReference>
<evidence type="ECO:0000313" key="5">
    <source>
        <dbReference type="Proteomes" id="UP000018227"/>
    </source>
</evidence>
<protein>
    <submittedName>
        <fullName evidence="4">Polysaccharide deacetylase</fullName>
    </submittedName>
</protein>
<name>V2Y1U5_9FIRM</name>
<dbReference type="PROSITE" id="PS51677">
    <property type="entry name" value="NODB"/>
    <property type="match status" value="1"/>
</dbReference>
<reference evidence="4 5" key="1">
    <citation type="submission" date="2013-06" db="EMBL/GenBank/DDBJ databases">
        <authorList>
            <person name="Weinstock G."/>
            <person name="Sodergren E."/>
            <person name="Clifton S."/>
            <person name="Fulton L."/>
            <person name="Fulton B."/>
            <person name="Courtney L."/>
            <person name="Fronick C."/>
            <person name="Harrison M."/>
            <person name="Strong C."/>
            <person name="Farmer C."/>
            <person name="Delahaunty K."/>
            <person name="Markovic C."/>
            <person name="Hall O."/>
            <person name="Minx P."/>
            <person name="Tomlinson C."/>
            <person name="Mitreva M."/>
            <person name="Nelson J."/>
            <person name="Hou S."/>
            <person name="Wollam A."/>
            <person name="Pepin K.H."/>
            <person name="Johnson M."/>
            <person name="Bhonagiri V."/>
            <person name="Nash W.E."/>
            <person name="Warren W."/>
            <person name="Chinwalla A."/>
            <person name="Mardis E.R."/>
            <person name="Wilson R.K."/>
        </authorList>
    </citation>
    <scope>NUCLEOTIDE SEQUENCE [LARGE SCALE GENOMIC DNA]</scope>
    <source>
        <strain evidence="4 5">ATCC 51271</strain>
    </source>
</reference>
<dbReference type="EMBL" id="ACIL03000021">
    <property type="protein sequence ID" value="ESL01651.1"/>
    <property type="molecule type" value="Genomic_DNA"/>
</dbReference>
<accession>V2Y1U5</accession>
<feature type="domain" description="NodB homology" evidence="3">
    <location>
        <begin position="63"/>
        <end position="323"/>
    </location>
</feature>
<dbReference type="HOGENOM" id="CLU_030024_6_1_9"/>
<dbReference type="Pfam" id="PF01522">
    <property type="entry name" value="Polysacc_deac_1"/>
    <property type="match status" value="2"/>
</dbReference>
<dbReference type="AlphaFoldDB" id="V2Y1U5"/>
<comment type="caution">
    <text evidence="4">The sequence shown here is derived from an EMBL/GenBank/DDBJ whole genome shotgun (WGS) entry which is preliminary data.</text>
</comment>
<dbReference type="SUPFAM" id="SSF88713">
    <property type="entry name" value="Glycoside hydrolase/deacetylase"/>
    <property type="match status" value="1"/>
</dbReference>